<gene>
    <name evidence="1" type="ORF">ACFY35_42140</name>
</gene>
<keyword evidence="2" id="KW-1185">Reference proteome</keyword>
<accession>A0ABW6WTA6</accession>
<evidence type="ECO:0008006" key="3">
    <source>
        <dbReference type="Google" id="ProtNLM"/>
    </source>
</evidence>
<sequence length="191" mass="21417">MTILGGQLLALAGVLVGAVLSYAFTSLAERNRWRRALSIRWDERRLQAYVDYANAIKNSVNIVVLILAARGVTTANRHLSESEGLAMLSDAEGDRSLKYDAVILLGDTETIAAAADLTQQTWRMHSFARGEAHVDRRIWREAYTDHRDARTRFYQAARDSLGVSPATVQARSTWLEYTQELQRNAVDHPDS</sequence>
<dbReference type="EMBL" id="JBIAZU010000008">
    <property type="protein sequence ID" value="MFF5296076.1"/>
    <property type="molecule type" value="Genomic_DNA"/>
</dbReference>
<dbReference type="RefSeq" id="WP_020516279.1">
    <property type="nucleotide sequence ID" value="NZ_JBIAZU010000008.1"/>
</dbReference>
<evidence type="ECO:0000313" key="1">
    <source>
        <dbReference type="EMBL" id="MFF5296076.1"/>
    </source>
</evidence>
<organism evidence="1 2">
    <name type="scientific">Paractinoplanes globisporus</name>
    <dbReference type="NCBI Taxonomy" id="113565"/>
    <lineage>
        <taxon>Bacteria</taxon>
        <taxon>Bacillati</taxon>
        <taxon>Actinomycetota</taxon>
        <taxon>Actinomycetes</taxon>
        <taxon>Micromonosporales</taxon>
        <taxon>Micromonosporaceae</taxon>
        <taxon>Paractinoplanes</taxon>
    </lineage>
</organism>
<comment type="caution">
    <text evidence="1">The sequence shown here is derived from an EMBL/GenBank/DDBJ whole genome shotgun (WGS) entry which is preliminary data.</text>
</comment>
<reference evidence="1 2" key="1">
    <citation type="submission" date="2024-10" db="EMBL/GenBank/DDBJ databases">
        <title>The Natural Products Discovery Center: Release of the First 8490 Sequenced Strains for Exploring Actinobacteria Biosynthetic Diversity.</title>
        <authorList>
            <person name="Kalkreuter E."/>
            <person name="Kautsar S.A."/>
            <person name="Yang D."/>
            <person name="Bader C.D."/>
            <person name="Teijaro C.N."/>
            <person name="Fluegel L."/>
            <person name="Davis C.M."/>
            <person name="Simpson J.R."/>
            <person name="Lauterbach L."/>
            <person name="Steele A.D."/>
            <person name="Gui C."/>
            <person name="Meng S."/>
            <person name="Li G."/>
            <person name="Viehrig K."/>
            <person name="Ye F."/>
            <person name="Su P."/>
            <person name="Kiefer A.F."/>
            <person name="Nichols A."/>
            <person name="Cepeda A.J."/>
            <person name="Yan W."/>
            <person name="Fan B."/>
            <person name="Jiang Y."/>
            <person name="Adhikari A."/>
            <person name="Zheng C.-J."/>
            <person name="Schuster L."/>
            <person name="Cowan T.M."/>
            <person name="Smanski M.J."/>
            <person name="Chevrette M.G."/>
            <person name="De Carvalho L.P.S."/>
            <person name="Shen B."/>
        </authorList>
    </citation>
    <scope>NUCLEOTIDE SEQUENCE [LARGE SCALE GENOMIC DNA]</scope>
    <source>
        <strain evidence="1 2">NPDC000087</strain>
    </source>
</reference>
<dbReference type="Proteomes" id="UP001602245">
    <property type="component" value="Unassembled WGS sequence"/>
</dbReference>
<proteinExistence type="predicted"/>
<evidence type="ECO:0000313" key="2">
    <source>
        <dbReference type="Proteomes" id="UP001602245"/>
    </source>
</evidence>
<name>A0ABW6WTA6_9ACTN</name>
<protein>
    <recommendedName>
        <fullName evidence="3">Secreted protein</fullName>
    </recommendedName>
</protein>